<proteinExistence type="predicted"/>
<keyword evidence="1" id="KW-1133">Transmembrane helix</keyword>
<accession>A0A6J6UUL7</accession>
<sequence length="37" mass="4122">MSETTLFSFGAVIFIIVFTGATLFGMASLKEYQDRTK</sequence>
<gene>
    <name evidence="2" type="ORF">UFOPK2870_00790</name>
</gene>
<organism evidence="2">
    <name type="scientific">freshwater metagenome</name>
    <dbReference type="NCBI Taxonomy" id="449393"/>
    <lineage>
        <taxon>unclassified sequences</taxon>
        <taxon>metagenomes</taxon>
        <taxon>ecological metagenomes</taxon>
    </lineage>
</organism>
<dbReference type="EMBL" id="CAEZZL010000055">
    <property type="protein sequence ID" value="CAB4762974.1"/>
    <property type="molecule type" value="Genomic_DNA"/>
</dbReference>
<reference evidence="2" key="1">
    <citation type="submission" date="2020-05" db="EMBL/GenBank/DDBJ databases">
        <authorList>
            <person name="Chiriac C."/>
            <person name="Salcher M."/>
            <person name="Ghai R."/>
            <person name="Kavagutti S V."/>
        </authorList>
    </citation>
    <scope>NUCLEOTIDE SEQUENCE</scope>
</reference>
<name>A0A6J6UUL7_9ZZZZ</name>
<evidence type="ECO:0000256" key="1">
    <source>
        <dbReference type="SAM" id="Phobius"/>
    </source>
</evidence>
<keyword evidence="1" id="KW-0472">Membrane</keyword>
<dbReference type="AlphaFoldDB" id="A0A6J6UUL7"/>
<keyword evidence="1" id="KW-0812">Transmembrane</keyword>
<evidence type="ECO:0000313" key="2">
    <source>
        <dbReference type="EMBL" id="CAB4762974.1"/>
    </source>
</evidence>
<feature type="transmembrane region" description="Helical" evidence="1">
    <location>
        <begin position="6"/>
        <end position="29"/>
    </location>
</feature>
<protein>
    <submittedName>
        <fullName evidence="2">Unannotated protein</fullName>
    </submittedName>
</protein>